<accession>A0A5A7MQ52</accession>
<evidence type="ECO:0000313" key="3">
    <source>
        <dbReference type="Proteomes" id="UP000322084"/>
    </source>
</evidence>
<dbReference type="AlphaFoldDB" id="A0A5A7MQ52"/>
<keyword evidence="4" id="KW-1185">Reference proteome</keyword>
<dbReference type="Proteomes" id="UP000322084">
    <property type="component" value="Unassembled WGS sequence"/>
</dbReference>
<dbReference type="EMBL" id="BKCM01000007">
    <property type="protein sequence ID" value="GER01022.1"/>
    <property type="molecule type" value="Genomic_DNA"/>
</dbReference>
<evidence type="ECO:0000313" key="4">
    <source>
        <dbReference type="Proteomes" id="UP000325187"/>
    </source>
</evidence>
<name>A0A5A7MQ52_9PROT</name>
<protein>
    <submittedName>
        <fullName evidence="1">Uncharacterized protein</fullName>
    </submittedName>
</protein>
<evidence type="ECO:0000313" key="2">
    <source>
        <dbReference type="EMBL" id="GER01022.1"/>
    </source>
</evidence>
<dbReference type="Proteomes" id="UP000325187">
    <property type="component" value="Unassembled WGS sequence"/>
</dbReference>
<comment type="caution">
    <text evidence="1">The sequence shown here is derived from an EMBL/GenBank/DDBJ whole genome shotgun (WGS) entry which is preliminary data.</text>
</comment>
<dbReference type="EMBL" id="BKCL01000003">
    <property type="protein sequence ID" value="GEQ97754.1"/>
    <property type="molecule type" value="Genomic_DNA"/>
</dbReference>
<proteinExistence type="predicted"/>
<accession>A0A5A7MYF5</accession>
<sequence>MIFIVIKPADLDSSEAQHPHIPYRNEHMIHLGLRGPDGYVPGYRSLNIRPTAKGLQDLPWQKTKACLISARVIMWFIQNMALAV</sequence>
<organism evidence="1 3">
    <name type="scientific">Iodidimonas gelatinilytica</name>
    <dbReference type="NCBI Taxonomy" id="1236966"/>
    <lineage>
        <taxon>Bacteria</taxon>
        <taxon>Pseudomonadati</taxon>
        <taxon>Pseudomonadota</taxon>
        <taxon>Alphaproteobacteria</taxon>
        <taxon>Iodidimonadales</taxon>
        <taxon>Iodidimonadaceae</taxon>
        <taxon>Iodidimonas</taxon>
    </lineage>
</organism>
<gene>
    <name evidence="1" type="ORF">JCM17844_13910</name>
    <name evidence="2" type="ORF">JCM17845_16450</name>
</gene>
<reference evidence="3 4" key="1">
    <citation type="submission" date="2019-09" db="EMBL/GenBank/DDBJ databases">
        <title>NBRP : Genome information of microbial organism related human and environment.</title>
        <authorList>
            <person name="Hattori M."/>
            <person name="Oshima K."/>
            <person name="Inaba H."/>
            <person name="Suda W."/>
            <person name="Sakamoto M."/>
            <person name="Iino T."/>
            <person name="Kitahara M."/>
            <person name="Oshida Y."/>
            <person name="Iida T."/>
            <person name="Kudo T."/>
            <person name="Itoh T."/>
            <person name="Ohkuma M."/>
        </authorList>
    </citation>
    <scope>NUCLEOTIDE SEQUENCE [LARGE SCALE GENOMIC DNA]</scope>
    <source>
        <strain evidence="1 3">Hi-2</strain>
        <strain evidence="2 4">Mie-1</strain>
    </source>
</reference>
<evidence type="ECO:0000313" key="1">
    <source>
        <dbReference type="EMBL" id="GEQ97754.1"/>
    </source>
</evidence>